<keyword evidence="1" id="KW-1133">Transmembrane helix</keyword>
<accession>A0AAX6NC40</accession>
<keyword evidence="1" id="KW-0812">Transmembrane</keyword>
<reference evidence="2" key="1">
    <citation type="journal article" date="2022" name="J Environ Chem Eng">
        <title>Biodegradation of petroleum oil using a constructed nonpathogenic and heavy metal-tolerant bacterial consortium isolated from marine sponges.</title>
        <authorList>
            <person name="Dechsakulwatana C."/>
            <person name="Rungsihiranrut A."/>
            <person name="Muangchinda C."/>
            <person name="Ningthoujam R."/>
            <person name="Klankeo P."/>
            <person name="Pinyakong O."/>
        </authorList>
    </citation>
    <scope>NUCLEOTIDE SEQUENCE</scope>
    <source>
        <strain evidence="2">TL01-2</strain>
    </source>
</reference>
<name>A0AAX6NC40_PRIAR</name>
<dbReference type="Pfam" id="PF10787">
    <property type="entry name" value="YfmQ"/>
    <property type="match status" value="1"/>
</dbReference>
<sequence length="143" mass="16508">MTWVVILSIVVVSALKILITCLPTPVIKWLVGKFELHRSLNMDAEITVGGEEIKGAEKEELIANFNKGTFLKKYYIHPGSERYFLYPEGEETPIKVDFIEGKKRVSLWLYVYRDHIDVIKQYSEKMIAYSIYSNELQSGMLAE</sequence>
<evidence type="ECO:0000256" key="1">
    <source>
        <dbReference type="SAM" id="Phobius"/>
    </source>
</evidence>
<organism evidence="2 3">
    <name type="scientific">Priestia aryabhattai</name>
    <name type="common">Bacillus aryabhattai</name>
    <dbReference type="NCBI Taxonomy" id="412384"/>
    <lineage>
        <taxon>Bacteria</taxon>
        <taxon>Bacillati</taxon>
        <taxon>Bacillota</taxon>
        <taxon>Bacilli</taxon>
        <taxon>Bacillales</taxon>
        <taxon>Bacillaceae</taxon>
        <taxon>Priestia</taxon>
    </lineage>
</organism>
<feature type="transmembrane region" description="Helical" evidence="1">
    <location>
        <begin position="6"/>
        <end position="31"/>
    </location>
</feature>
<proteinExistence type="predicted"/>
<protein>
    <submittedName>
        <fullName evidence="2">YfmQ family protein</fullName>
    </submittedName>
</protein>
<keyword evidence="1" id="KW-0472">Membrane</keyword>
<gene>
    <name evidence="2" type="ORF">O0Q50_19175</name>
</gene>
<dbReference type="Proteomes" id="UP001269400">
    <property type="component" value="Unassembled WGS sequence"/>
</dbReference>
<evidence type="ECO:0000313" key="2">
    <source>
        <dbReference type="EMBL" id="MDU9693296.1"/>
    </source>
</evidence>
<evidence type="ECO:0000313" key="3">
    <source>
        <dbReference type="Proteomes" id="UP001269400"/>
    </source>
</evidence>
<dbReference type="AlphaFoldDB" id="A0AAX6NC40"/>
<dbReference type="RefSeq" id="WP_316910524.1">
    <property type="nucleotide sequence ID" value="NZ_JAPTGD010000002.1"/>
</dbReference>
<reference evidence="2" key="2">
    <citation type="submission" date="2022-12" db="EMBL/GenBank/DDBJ databases">
        <authorList>
            <person name="Dechsakulwatana C."/>
            <person name="Rungsihiranrut A."/>
            <person name="Muangchinda C."/>
            <person name="Ningthoujam R."/>
            <person name="Klankeo P."/>
            <person name="Pinyakong O."/>
        </authorList>
    </citation>
    <scope>NUCLEOTIDE SEQUENCE</scope>
    <source>
        <strain evidence="2">TL01-2</strain>
    </source>
</reference>
<dbReference type="EMBL" id="JAPTGD010000002">
    <property type="protein sequence ID" value="MDU9693296.1"/>
    <property type="molecule type" value="Genomic_DNA"/>
</dbReference>
<comment type="caution">
    <text evidence="2">The sequence shown here is derived from an EMBL/GenBank/DDBJ whole genome shotgun (WGS) entry which is preliminary data.</text>
</comment>
<dbReference type="InterPro" id="IPR019723">
    <property type="entry name" value="Uncharacterised_YfmQ"/>
</dbReference>